<feature type="domain" description="Guanylate cyclase" evidence="2">
    <location>
        <begin position="33"/>
        <end position="141"/>
    </location>
</feature>
<dbReference type="PANTHER" id="PTHR47691:SF3">
    <property type="entry name" value="HTH-TYPE TRANSCRIPTIONAL REGULATOR RV0890C-RELATED"/>
    <property type="match status" value="1"/>
</dbReference>
<evidence type="ECO:0000259" key="2">
    <source>
        <dbReference type="PROSITE" id="PS50125"/>
    </source>
</evidence>
<dbReference type="GO" id="GO:0004016">
    <property type="term" value="F:adenylate cyclase activity"/>
    <property type="evidence" value="ECO:0007669"/>
    <property type="project" value="UniProtKB-ARBA"/>
</dbReference>
<dbReference type="SUPFAM" id="SSF52540">
    <property type="entry name" value="P-loop containing nucleoside triphosphate hydrolases"/>
    <property type="match status" value="1"/>
</dbReference>
<dbReference type="InterPro" id="IPR001054">
    <property type="entry name" value="A/G_cyclase"/>
</dbReference>
<feature type="region of interest" description="Disordered" evidence="1">
    <location>
        <begin position="1"/>
        <end position="22"/>
    </location>
</feature>
<organism evidence="3 4">
    <name type="scientific">Mycolicibacterium vaccae ATCC 25954</name>
    <dbReference type="NCBI Taxonomy" id="1194972"/>
    <lineage>
        <taxon>Bacteria</taxon>
        <taxon>Bacillati</taxon>
        <taxon>Actinomycetota</taxon>
        <taxon>Actinomycetes</taxon>
        <taxon>Mycobacteriales</taxon>
        <taxon>Mycobacteriaceae</taxon>
        <taxon>Mycolicibacterium</taxon>
    </lineage>
</organism>
<dbReference type="Gene3D" id="3.30.70.1230">
    <property type="entry name" value="Nucleotide cyclase"/>
    <property type="match status" value="2"/>
</dbReference>
<dbReference type="CDD" id="cd07302">
    <property type="entry name" value="CHD"/>
    <property type="match status" value="1"/>
</dbReference>
<protein>
    <submittedName>
        <fullName evidence="3">Regulatory protein LuxR</fullName>
    </submittedName>
</protein>
<comment type="caution">
    <text evidence="3">The sequence shown here is derived from an EMBL/GenBank/DDBJ whole genome shotgun (WGS) entry which is preliminary data.</text>
</comment>
<dbReference type="InterPro" id="IPR027417">
    <property type="entry name" value="P-loop_NTPase"/>
</dbReference>
<dbReference type="GO" id="GO:0009190">
    <property type="term" value="P:cyclic nucleotide biosynthetic process"/>
    <property type="evidence" value="ECO:0007669"/>
    <property type="project" value="InterPro"/>
</dbReference>
<evidence type="ECO:0000256" key="1">
    <source>
        <dbReference type="SAM" id="MobiDB-lite"/>
    </source>
</evidence>
<gene>
    <name evidence="3" type="ORF">MVAC_02926</name>
</gene>
<dbReference type="EMBL" id="ALQA01000004">
    <property type="protein sequence ID" value="EJZ12175.1"/>
    <property type="molecule type" value="Genomic_DNA"/>
</dbReference>
<keyword evidence="4" id="KW-1185">Reference proteome</keyword>
<dbReference type="Proteomes" id="UP000006072">
    <property type="component" value="Unassembled WGS sequence"/>
</dbReference>
<dbReference type="eggNOG" id="COG3903">
    <property type="taxonomic scope" value="Bacteria"/>
</dbReference>
<dbReference type="Pfam" id="PF00211">
    <property type="entry name" value="Guanylate_cyc"/>
    <property type="match status" value="1"/>
</dbReference>
<dbReference type="PRINTS" id="PR00364">
    <property type="entry name" value="DISEASERSIST"/>
</dbReference>
<name>K0V405_MYCVA</name>
<dbReference type="PANTHER" id="PTHR47691">
    <property type="entry name" value="REGULATOR-RELATED"/>
    <property type="match status" value="1"/>
</dbReference>
<dbReference type="Pfam" id="PF13401">
    <property type="entry name" value="AAA_22"/>
    <property type="match status" value="1"/>
</dbReference>
<accession>K0V405</accession>
<dbReference type="InterPro" id="IPR049945">
    <property type="entry name" value="AAA_22"/>
</dbReference>
<dbReference type="PATRIC" id="fig|1194972.3.peg.594"/>
<evidence type="ECO:0000313" key="4">
    <source>
        <dbReference type="Proteomes" id="UP000006072"/>
    </source>
</evidence>
<dbReference type="InterPro" id="IPR029787">
    <property type="entry name" value="Nucleotide_cyclase"/>
</dbReference>
<reference evidence="3 4" key="1">
    <citation type="journal article" date="2012" name="J. Bacteriol.">
        <title>Complete Genome Sequence of Mycobacterium vaccae Type Strain ATCC 25954.</title>
        <authorList>
            <person name="Ho Y.S."/>
            <person name="Adroub S.A."/>
            <person name="Abadi M."/>
            <person name="Al Alwan B."/>
            <person name="Alkhateeb R."/>
            <person name="Gao G."/>
            <person name="Ragab A."/>
            <person name="Ali S."/>
            <person name="van Soolingen D."/>
            <person name="Bitter W."/>
            <person name="Pain A."/>
            <person name="Abdallah A.M."/>
        </authorList>
    </citation>
    <scope>NUCLEOTIDE SEQUENCE [LARGE SCALE GENOMIC DNA]</scope>
    <source>
        <strain evidence="3 4">ATCC 25954</strain>
    </source>
</reference>
<dbReference type="eggNOG" id="COG2114">
    <property type="taxonomic scope" value="Bacteria"/>
</dbReference>
<dbReference type="GO" id="GO:0016887">
    <property type="term" value="F:ATP hydrolysis activity"/>
    <property type="evidence" value="ECO:0007669"/>
    <property type="project" value="InterPro"/>
</dbReference>
<dbReference type="HOGENOM" id="CLU_004665_5_4_11"/>
<dbReference type="PROSITE" id="PS50125">
    <property type="entry name" value="GUANYLATE_CYCLASE_2"/>
    <property type="match status" value="1"/>
</dbReference>
<dbReference type="SMART" id="SM00044">
    <property type="entry name" value="CYCc"/>
    <property type="match status" value="1"/>
</dbReference>
<proteinExistence type="predicted"/>
<evidence type="ECO:0000313" key="3">
    <source>
        <dbReference type="EMBL" id="EJZ12175.1"/>
    </source>
</evidence>
<dbReference type="RefSeq" id="WP_003929782.1">
    <property type="nucleotide sequence ID" value="NZ_JH814687.1"/>
</dbReference>
<dbReference type="GO" id="GO:0035556">
    <property type="term" value="P:intracellular signal transduction"/>
    <property type="evidence" value="ECO:0007669"/>
    <property type="project" value="InterPro"/>
</dbReference>
<sequence length="519" mass="55470">MSALKPSGQCGPTRPDLSWTGEQNRCLPTGTVTLLLADIEGSTRLWDSQPEQMAAALATMDRVVDELAYLNNGVCPVQQGEGDSFVLAFARADDAVACALDLQLAQLSPIRLRIGIHTGAADLRDEGNYMGPLVNRAARVRDLGHGGQTLMSSATAHLICDTLPPQTWLKDLGSYPLRGLTRPERITQLCHPDSGNEFPPLRSGQIGTFHHRPVYLTEFVGRSAELDDLGTLLDGRRLITLCGPGGAGKTRLAAEVADRARDRFDDGVWYVDLAGVTDPAEVPHAAAQALGLAGPVGATELAGHIGDRNLLLVVDNCEHLLDAGASLIGAVLGACPAATVLAASREPLAISGEQLYRVPPMSPEDATALFVECARRANAGFALRCDDRATVAQICHRLDGLPLAIEIVASRSRTLSLSEIRDSLRAGLDASHPGCRTVAPRHRTLRACLDWSYRRLGDSEKSLLNELARSADGFDADGAPDVVTALVDKSLLTPHVHEGRTQYRLGEAVRQYTLECTGS</sequence>
<dbReference type="SUPFAM" id="SSF55073">
    <property type="entry name" value="Nucleotide cyclase"/>
    <property type="match status" value="1"/>
</dbReference>
<dbReference type="AlphaFoldDB" id="K0V405"/>
<dbReference type="Gene3D" id="3.40.50.300">
    <property type="entry name" value="P-loop containing nucleotide triphosphate hydrolases"/>
    <property type="match status" value="1"/>
</dbReference>